<accession>A0A6C0HXB1</accession>
<evidence type="ECO:0000313" key="1">
    <source>
        <dbReference type="EMBL" id="QHT85194.1"/>
    </source>
</evidence>
<name>A0A6C0HXB1_9ZZZZ</name>
<organism evidence="1">
    <name type="scientific">viral metagenome</name>
    <dbReference type="NCBI Taxonomy" id="1070528"/>
    <lineage>
        <taxon>unclassified sequences</taxon>
        <taxon>metagenomes</taxon>
        <taxon>organismal metagenomes</taxon>
    </lineage>
</organism>
<protein>
    <submittedName>
        <fullName evidence="1">Uncharacterized protein</fullName>
    </submittedName>
</protein>
<sequence length="279" mass="33835">MKITIPVRDIAHKHGISVSELKHELQKEKKREKSRLNKRKKRLHQFLTTRLPMDCVYYILTYMPDEITSAINRLLTHDRIERVPSILQSMEMKHIMRHFNYGCLQFLKKEIVSYEEYKTHSVVHNEYWRVSLHETFPCKFIRDDINTYEEYNAWLSRRRQPVGNDETSPYNSTHYYQIYYDCVHMTDEERVKLMSRMLVYEFKKMLGPTDYSSCIYEDLEYRKKEEQKERYRSKILDKILDALMKMPKKFGESKTTARRRFVDNNSPVVTLTSMIMKLK</sequence>
<reference evidence="1" key="1">
    <citation type="journal article" date="2020" name="Nature">
        <title>Giant virus diversity and host interactions through global metagenomics.</title>
        <authorList>
            <person name="Schulz F."/>
            <person name="Roux S."/>
            <person name="Paez-Espino D."/>
            <person name="Jungbluth S."/>
            <person name="Walsh D.A."/>
            <person name="Denef V.J."/>
            <person name="McMahon K.D."/>
            <person name="Konstantinidis K.T."/>
            <person name="Eloe-Fadrosh E.A."/>
            <person name="Kyrpides N.C."/>
            <person name="Woyke T."/>
        </authorList>
    </citation>
    <scope>NUCLEOTIDE SEQUENCE</scope>
    <source>
        <strain evidence="1">GVMAG-M-3300023184-178</strain>
    </source>
</reference>
<dbReference type="EMBL" id="MN740037">
    <property type="protein sequence ID" value="QHT85194.1"/>
    <property type="molecule type" value="Genomic_DNA"/>
</dbReference>
<proteinExistence type="predicted"/>
<dbReference type="AlphaFoldDB" id="A0A6C0HXB1"/>